<accession>A0A7X1EIN8</accession>
<dbReference type="InterPro" id="IPR009253">
    <property type="entry name" value="DUF905"/>
</dbReference>
<name>A0A7X1EIN8_9ENTR</name>
<proteinExistence type="inferred from homology"/>
<organism evidence="2 3">
    <name type="scientific">Citrobacter cronae</name>
    <dbReference type="NCBI Taxonomy" id="1748967"/>
    <lineage>
        <taxon>Bacteria</taxon>
        <taxon>Pseudomonadati</taxon>
        <taxon>Pseudomonadota</taxon>
        <taxon>Gammaproteobacteria</taxon>
        <taxon>Enterobacterales</taxon>
        <taxon>Enterobacteriaceae</taxon>
        <taxon>Citrobacter</taxon>
        <taxon>Citrobacter freundii complex</taxon>
    </lineage>
</organism>
<evidence type="ECO:0000313" key="2">
    <source>
        <dbReference type="EMBL" id="MBC2621634.1"/>
    </source>
</evidence>
<protein>
    <submittedName>
        <fullName evidence="2">DUF905 domain-containing protein</fullName>
    </submittedName>
</protein>
<comment type="caution">
    <text evidence="2">The sequence shown here is derived from an EMBL/GenBank/DDBJ whole genome shotgun (WGS) entry which is preliminary data.</text>
</comment>
<dbReference type="EMBL" id="JACLAG010000004">
    <property type="protein sequence ID" value="MBC2621634.1"/>
    <property type="molecule type" value="Genomic_DNA"/>
</dbReference>
<dbReference type="Proteomes" id="UP000548504">
    <property type="component" value="Unassembled WGS sequence"/>
</dbReference>
<dbReference type="Pfam" id="PF06006">
    <property type="entry name" value="DUF905"/>
    <property type="match status" value="1"/>
</dbReference>
<sequence length="77" mass="8697">MHNIDDSPLPPGSFTREQVEAVVVVYLNVAIEDDQGTHFRLVIRDSEGQLIWRAWSFEASAGEWLNRHIASHGISHS</sequence>
<dbReference type="Gene3D" id="3.30.160.130">
    <property type="entry name" value="ykff protein like domains"/>
    <property type="match status" value="1"/>
</dbReference>
<dbReference type="RefSeq" id="WP_095442781.1">
    <property type="nucleotide sequence ID" value="NZ_JACLAG010000004.1"/>
</dbReference>
<evidence type="ECO:0000313" key="3">
    <source>
        <dbReference type="Proteomes" id="UP000548504"/>
    </source>
</evidence>
<evidence type="ECO:0000256" key="1">
    <source>
        <dbReference type="ARBA" id="ARBA00007059"/>
    </source>
</evidence>
<reference evidence="2 3" key="1">
    <citation type="submission" date="2020-08" db="EMBL/GenBank/DDBJ databases">
        <title>Emergence and comparative genomics analysis of Citrobacter in Fennec fox imported from North Africa to China.</title>
        <authorList>
            <person name="Zheng B."/>
        </authorList>
    </citation>
    <scope>NUCLEOTIDE SEQUENCE [LARGE SCALE GENOMIC DNA]</scope>
    <source>
        <strain evidence="2 3">FF141</strain>
    </source>
</reference>
<dbReference type="InterPro" id="IPR038612">
    <property type="entry name" value="YkfF-like_sf"/>
</dbReference>
<dbReference type="AlphaFoldDB" id="A0A7X1EIN8"/>
<gene>
    <name evidence="2" type="ORF">H7I73_18515</name>
</gene>
<comment type="similarity">
    <text evidence="1">Belongs to the UPF0401 family.</text>
</comment>
<dbReference type="SUPFAM" id="SSF54786">
    <property type="entry name" value="YcfA/nrd intein domain"/>
    <property type="match status" value="1"/>
</dbReference>